<reference evidence="2 3" key="1">
    <citation type="submission" date="2024-03" db="EMBL/GenBank/DDBJ databases">
        <title>Mouse gut bacterial collection (mGBC) of GemPharmatech.</title>
        <authorList>
            <person name="He Y."/>
            <person name="Dong L."/>
            <person name="Wu D."/>
            <person name="Gao X."/>
            <person name="Lin Z."/>
        </authorList>
    </citation>
    <scope>NUCLEOTIDE SEQUENCE [LARGE SCALE GENOMIC DNA]</scope>
    <source>
        <strain evidence="2 3">20-218</strain>
    </source>
</reference>
<dbReference type="EMBL" id="JBCLSQ010000004">
    <property type="protein sequence ID" value="MEY8537355.1"/>
    <property type="molecule type" value="Genomic_DNA"/>
</dbReference>
<protein>
    <submittedName>
        <fullName evidence="2">Uncharacterized protein</fullName>
    </submittedName>
</protein>
<evidence type="ECO:0000313" key="2">
    <source>
        <dbReference type="EMBL" id="MEY8537355.1"/>
    </source>
</evidence>
<dbReference type="Proteomes" id="UP001565242">
    <property type="component" value="Unassembled WGS sequence"/>
</dbReference>
<sequence length="120" mass="13874">MKVGNLMHQGSDNYGVPRDIFAKFKMGIFYGLDFGFMAIGGGFAWWLNRFFPVSQWLNMLIFDVLTAIIVIFLIMHTNGGKRNYMVLLLFLRTKTGRIKRQFKPLKKKAQGKEIESDANF</sequence>
<feature type="transmembrane region" description="Helical" evidence="1">
    <location>
        <begin position="53"/>
        <end position="75"/>
    </location>
</feature>
<comment type="caution">
    <text evidence="2">The sequence shown here is derived from an EMBL/GenBank/DDBJ whole genome shotgun (WGS) entry which is preliminary data.</text>
</comment>
<organism evidence="2 3">
    <name type="scientific">Lactococcus muris</name>
    <dbReference type="NCBI Taxonomy" id="2941330"/>
    <lineage>
        <taxon>Bacteria</taxon>
        <taxon>Bacillati</taxon>
        <taxon>Bacillota</taxon>
        <taxon>Bacilli</taxon>
        <taxon>Lactobacillales</taxon>
        <taxon>Streptococcaceae</taxon>
        <taxon>Lactococcus</taxon>
    </lineage>
</organism>
<keyword evidence="1" id="KW-1133">Transmembrane helix</keyword>
<gene>
    <name evidence="2" type="ORF">AALM99_02685</name>
</gene>
<evidence type="ECO:0000256" key="1">
    <source>
        <dbReference type="SAM" id="Phobius"/>
    </source>
</evidence>
<dbReference type="RefSeq" id="WP_369917786.1">
    <property type="nucleotide sequence ID" value="NZ_JBCLSQ010000004.1"/>
</dbReference>
<name>A0ABV4DB37_9LACT</name>
<feature type="transmembrane region" description="Helical" evidence="1">
    <location>
        <begin position="28"/>
        <end position="47"/>
    </location>
</feature>
<keyword evidence="1" id="KW-0812">Transmembrane</keyword>
<proteinExistence type="predicted"/>
<evidence type="ECO:0000313" key="3">
    <source>
        <dbReference type="Proteomes" id="UP001565242"/>
    </source>
</evidence>
<keyword evidence="1" id="KW-0472">Membrane</keyword>
<keyword evidence="3" id="KW-1185">Reference proteome</keyword>
<accession>A0ABV4DB37</accession>